<protein>
    <submittedName>
        <fullName evidence="2">Uncharacterized protein LOC104244582</fullName>
    </submittedName>
</protein>
<dbReference type="PANTHER" id="PTHR23227:SF67">
    <property type="entry name" value="CRANIOFACIAL DEVELOPMENT PROTEIN 2-LIKE"/>
    <property type="match status" value="1"/>
</dbReference>
<gene>
    <name evidence="2" type="primary">LOC104244582</name>
</gene>
<dbReference type="AlphaFoldDB" id="A0A1U7Y2H2"/>
<keyword evidence="1" id="KW-1185">Reference proteome</keyword>
<reference evidence="2" key="2">
    <citation type="submission" date="2025-08" db="UniProtKB">
        <authorList>
            <consortium name="RefSeq"/>
        </authorList>
    </citation>
    <scope>IDENTIFICATION</scope>
    <source>
        <tissue evidence="2">Leaf</tissue>
    </source>
</reference>
<dbReference type="PANTHER" id="PTHR23227">
    <property type="entry name" value="BUCENTAUR RELATED"/>
    <property type="match status" value="1"/>
</dbReference>
<sequence>MAQGPKILEHSGIVIDSQLVEAIKNSNLFSQPASSLGHSSQVPGAMLRLGPDLGPDIGEDPLEEEGDFNGHIGSSARGYIEVHGDFGFGDQNGGGTSLLDFAKAFELMIANSSFFKREEHLVMCQRVVQGLQGYPERYPHDTA</sequence>
<organism evidence="1 2">
    <name type="scientific">Nicotiana sylvestris</name>
    <name type="common">Wood tobacco</name>
    <name type="synonym">South American tobacco</name>
    <dbReference type="NCBI Taxonomy" id="4096"/>
    <lineage>
        <taxon>Eukaryota</taxon>
        <taxon>Viridiplantae</taxon>
        <taxon>Streptophyta</taxon>
        <taxon>Embryophyta</taxon>
        <taxon>Tracheophyta</taxon>
        <taxon>Spermatophyta</taxon>
        <taxon>Magnoliopsida</taxon>
        <taxon>eudicotyledons</taxon>
        <taxon>Gunneridae</taxon>
        <taxon>Pentapetalae</taxon>
        <taxon>asterids</taxon>
        <taxon>lamiids</taxon>
        <taxon>Solanales</taxon>
        <taxon>Solanaceae</taxon>
        <taxon>Nicotianoideae</taxon>
        <taxon>Nicotianeae</taxon>
        <taxon>Nicotiana</taxon>
    </lineage>
</organism>
<dbReference type="Proteomes" id="UP000189701">
    <property type="component" value="Unplaced"/>
</dbReference>
<reference evidence="1" key="1">
    <citation type="journal article" date="2013" name="Genome Biol.">
        <title>Reference genomes and transcriptomes of Nicotiana sylvestris and Nicotiana tomentosiformis.</title>
        <authorList>
            <person name="Sierro N."/>
            <person name="Battey J.N."/>
            <person name="Ouadi S."/>
            <person name="Bovet L."/>
            <person name="Goepfert S."/>
            <person name="Bakaher N."/>
            <person name="Peitsch M.C."/>
            <person name="Ivanov N.V."/>
        </authorList>
    </citation>
    <scope>NUCLEOTIDE SEQUENCE [LARGE SCALE GENOMIC DNA]</scope>
</reference>
<proteinExistence type="predicted"/>
<dbReference type="InterPro" id="IPR027124">
    <property type="entry name" value="Swc5/CFDP1/2"/>
</dbReference>
<evidence type="ECO:0000313" key="1">
    <source>
        <dbReference type="Proteomes" id="UP000189701"/>
    </source>
</evidence>
<evidence type="ECO:0000313" key="2">
    <source>
        <dbReference type="RefSeq" id="XP_009798337.1"/>
    </source>
</evidence>
<accession>A0A1U7Y2H2</accession>
<name>A0A1U7Y2H2_NICSY</name>
<dbReference type="RefSeq" id="XP_009798337.1">
    <property type="nucleotide sequence ID" value="XM_009800035.1"/>
</dbReference>